<dbReference type="Gene3D" id="1.10.10.10">
    <property type="entry name" value="Winged helix-like DNA-binding domain superfamily/Winged helix DNA-binding domain"/>
    <property type="match status" value="1"/>
</dbReference>
<name>A0A3P3W221_9MICO</name>
<organism evidence="6 7">
    <name type="scientific">Gulosibacter macacae</name>
    <dbReference type="NCBI Taxonomy" id="2488791"/>
    <lineage>
        <taxon>Bacteria</taxon>
        <taxon>Bacillati</taxon>
        <taxon>Actinomycetota</taxon>
        <taxon>Actinomycetes</taxon>
        <taxon>Micrococcales</taxon>
        <taxon>Microbacteriaceae</taxon>
        <taxon>Gulosibacter</taxon>
    </lineage>
</organism>
<evidence type="ECO:0000313" key="6">
    <source>
        <dbReference type="EMBL" id="RRJ87936.1"/>
    </source>
</evidence>
<dbReference type="EMBL" id="RQVS01000003">
    <property type="protein sequence ID" value="RRJ87936.1"/>
    <property type="molecule type" value="Genomic_DNA"/>
</dbReference>
<accession>A0A3P3W221</accession>
<sequence length="222" mass="24327">MAVTVPVGTCSETPLSTWWSPKDFSTLFRSMAIGADWSAMNVPFVWSAHRKRGGNARGAERPATLPGESFRCVRLIELTSHDRGGLIRSVRFWRRPSGVHMPQDCGFMTLGQVALMLSFIRSHLLSTSKSALPSPKRREHIVVNPTHLTTLVAVLRTGSFAGAARQLGYTGSAVSQQIAAFERETGLTLFERDARGIRPTSVAEQLHAHAHEVFAALASFDD</sequence>
<evidence type="ECO:0000256" key="1">
    <source>
        <dbReference type="ARBA" id="ARBA00009437"/>
    </source>
</evidence>
<dbReference type="SUPFAM" id="SSF46785">
    <property type="entry name" value="Winged helix' DNA-binding domain"/>
    <property type="match status" value="1"/>
</dbReference>
<dbReference type="OrthoDB" id="4131546at2"/>
<keyword evidence="2" id="KW-0805">Transcription regulation</keyword>
<dbReference type="PANTHER" id="PTHR30579:SF7">
    <property type="entry name" value="HTH-TYPE TRANSCRIPTIONAL REGULATOR LRHA-RELATED"/>
    <property type="match status" value="1"/>
</dbReference>
<dbReference type="Pfam" id="PF00126">
    <property type="entry name" value="HTH_1"/>
    <property type="match status" value="1"/>
</dbReference>
<dbReference type="GO" id="GO:0003700">
    <property type="term" value="F:DNA-binding transcription factor activity"/>
    <property type="evidence" value="ECO:0007669"/>
    <property type="project" value="InterPro"/>
</dbReference>
<evidence type="ECO:0000256" key="2">
    <source>
        <dbReference type="ARBA" id="ARBA00023015"/>
    </source>
</evidence>
<gene>
    <name evidence="6" type="ORF">EG850_03550</name>
</gene>
<evidence type="ECO:0000259" key="5">
    <source>
        <dbReference type="PROSITE" id="PS50931"/>
    </source>
</evidence>
<dbReference type="InterPro" id="IPR050176">
    <property type="entry name" value="LTTR"/>
</dbReference>
<dbReference type="InterPro" id="IPR036390">
    <property type="entry name" value="WH_DNA-bd_sf"/>
</dbReference>
<comment type="caution">
    <text evidence="6">The sequence shown here is derived from an EMBL/GenBank/DDBJ whole genome shotgun (WGS) entry which is preliminary data.</text>
</comment>
<protein>
    <submittedName>
        <fullName evidence="6">LysR family transcriptional regulator</fullName>
    </submittedName>
</protein>
<reference evidence="6 7" key="1">
    <citation type="submission" date="2018-11" db="EMBL/GenBank/DDBJ databases">
        <title>YIM 102482-1 draft genome.</title>
        <authorList>
            <person name="Li G."/>
            <person name="Jiang Y."/>
        </authorList>
    </citation>
    <scope>NUCLEOTIDE SEQUENCE [LARGE SCALE GENOMIC DNA]</scope>
    <source>
        <strain evidence="6 7">YIM 102482-1</strain>
    </source>
</reference>
<dbReference type="AlphaFoldDB" id="A0A3P3W221"/>
<keyword evidence="3" id="KW-0238">DNA-binding</keyword>
<dbReference type="Proteomes" id="UP000274391">
    <property type="component" value="Unassembled WGS sequence"/>
</dbReference>
<dbReference type="InterPro" id="IPR036388">
    <property type="entry name" value="WH-like_DNA-bd_sf"/>
</dbReference>
<dbReference type="PROSITE" id="PS50931">
    <property type="entry name" value="HTH_LYSR"/>
    <property type="match status" value="1"/>
</dbReference>
<evidence type="ECO:0000256" key="4">
    <source>
        <dbReference type="ARBA" id="ARBA00023163"/>
    </source>
</evidence>
<dbReference type="GO" id="GO:0003677">
    <property type="term" value="F:DNA binding"/>
    <property type="evidence" value="ECO:0007669"/>
    <property type="project" value="UniProtKB-KW"/>
</dbReference>
<dbReference type="InterPro" id="IPR000847">
    <property type="entry name" value="LysR_HTH_N"/>
</dbReference>
<feature type="domain" description="HTH lysR-type" evidence="5">
    <location>
        <begin position="143"/>
        <end position="200"/>
    </location>
</feature>
<keyword evidence="4" id="KW-0804">Transcription</keyword>
<comment type="similarity">
    <text evidence="1">Belongs to the LysR transcriptional regulatory family.</text>
</comment>
<evidence type="ECO:0000313" key="7">
    <source>
        <dbReference type="Proteomes" id="UP000274391"/>
    </source>
</evidence>
<dbReference type="PANTHER" id="PTHR30579">
    <property type="entry name" value="TRANSCRIPTIONAL REGULATOR"/>
    <property type="match status" value="1"/>
</dbReference>
<proteinExistence type="inferred from homology"/>
<evidence type="ECO:0000256" key="3">
    <source>
        <dbReference type="ARBA" id="ARBA00023125"/>
    </source>
</evidence>
<keyword evidence="7" id="KW-1185">Reference proteome</keyword>